<feature type="transmembrane region" description="Helical" evidence="7">
    <location>
        <begin position="410"/>
        <end position="427"/>
    </location>
</feature>
<reference evidence="15 16" key="2">
    <citation type="journal article" date="2019" name="Nat. Med.">
        <title>A library of human gut bacterial isolates paired with longitudinal multiomics data enables mechanistic microbiome research.</title>
        <authorList>
            <person name="Poyet M."/>
            <person name="Groussin M."/>
            <person name="Gibbons S.M."/>
            <person name="Avila-Pacheco J."/>
            <person name="Jiang X."/>
            <person name="Kearney S.M."/>
            <person name="Perrotta A.R."/>
            <person name="Berdy B."/>
            <person name="Zhao S."/>
            <person name="Lieberman T.D."/>
            <person name="Swanson P.K."/>
            <person name="Smith M."/>
            <person name="Roesemann S."/>
            <person name="Alexander J.E."/>
            <person name="Rich S.A."/>
            <person name="Livny J."/>
            <person name="Vlamakis H."/>
            <person name="Clish C."/>
            <person name="Bullock K."/>
            <person name="Deik A."/>
            <person name="Scott J."/>
            <person name="Pierce K.A."/>
            <person name="Xavier R.J."/>
            <person name="Alm E.J."/>
        </authorList>
    </citation>
    <scope>NUCLEOTIDE SEQUENCE [LARGE SCALE GENOMIC DNA]</scope>
    <source>
        <strain evidence="12 17">BIOML-A11</strain>
        <strain evidence="11 16">BIOML-A16</strain>
        <strain evidence="10 15">BIOML-A29</strain>
    </source>
</reference>
<dbReference type="EMBL" id="QSII01000015">
    <property type="protein sequence ID" value="RHC84163.1"/>
    <property type="molecule type" value="Genomic_DNA"/>
</dbReference>
<feature type="transmembrane region" description="Helical" evidence="7">
    <location>
        <begin position="100"/>
        <end position="122"/>
    </location>
</feature>
<feature type="transmembrane region" description="Helical" evidence="7">
    <location>
        <begin position="495"/>
        <end position="515"/>
    </location>
</feature>
<dbReference type="PROSITE" id="PS01271">
    <property type="entry name" value="NA_SULFATE"/>
    <property type="match status" value="1"/>
</dbReference>
<dbReference type="Proteomes" id="UP000482671">
    <property type="component" value="Unassembled WGS sequence"/>
</dbReference>
<dbReference type="EMBL" id="WNDA01000006">
    <property type="protein sequence ID" value="MTU68564.1"/>
    <property type="molecule type" value="Genomic_DNA"/>
</dbReference>
<feature type="transmembrane region" description="Helical" evidence="7">
    <location>
        <begin position="57"/>
        <end position="80"/>
    </location>
</feature>
<feature type="transmembrane region" description="Helical" evidence="7">
    <location>
        <begin position="457"/>
        <end position="475"/>
    </location>
</feature>
<dbReference type="GO" id="GO:0006813">
    <property type="term" value="P:potassium ion transport"/>
    <property type="evidence" value="ECO:0007669"/>
    <property type="project" value="InterPro"/>
</dbReference>
<dbReference type="Gene3D" id="3.30.70.1450">
    <property type="entry name" value="Regulator of K+ conductance, C-terminal domain"/>
    <property type="match status" value="1"/>
</dbReference>
<dbReference type="Proteomes" id="UP000434916">
    <property type="component" value="Unassembled WGS sequence"/>
</dbReference>
<evidence type="ECO:0000256" key="7">
    <source>
        <dbReference type="SAM" id="Phobius"/>
    </source>
</evidence>
<dbReference type="OrthoDB" id="9765532at2"/>
<evidence type="ECO:0000256" key="3">
    <source>
        <dbReference type="ARBA" id="ARBA00022692"/>
    </source>
</evidence>
<evidence type="ECO:0000313" key="17">
    <source>
        <dbReference type="Proteomes" id="UP000482671"/>
    </source>
</evidence>
<feature type="transmembrane region" description="Helical" evidence="7">
    <location>
        <begin position="371"/>
        <end position="390"/>
    </location>
</feature>
<dbReference type="Pfam" id="PF03600">
    <property type="entry name" value="CitMHS"/>
    <property type="match status" value="2"/>
</dbReference>
<keyword evidence="6 7" id="KW-0472">Membrane</keyword>
<dbReference type="InterPro" id="IPR004680">
    <property type="entry name" value="Cit_transptr-like_dom"/>
</dbReference>
<feature type="transmembrane region" description="Helical" evidence="7">
    <location>
        <begin position="27"/>
        <end position="45"/>
    </location>
</feature>
<keyword evidence="5 7" id="KW-1133">Transmembrane helix</keyword>
<dbReference type="Proteomes" id="UP001055114">
    <property type="component" value="Unassembled WGS sequence"/>
</dbReference>
<name>A0A354MK18_9BACT</name>
<feature type="transmembrane region" description="Helical" evidence="7">
    <location>
        <begin position="434"/>
        <end position="451"/>
    </location>
</feature>
<evidence type="ECO:0000313" key="12">
    <source>
        <dbReference type="EMBL" id="MTV00363.1"/>
    </source>
</evidence>
<dbReference type="RefSeq" id="WP_005638239.1">
    <property type="nucleotide sequence ID" value="NZ_BAABYG010000001.1"/>
</dbReference>
<dbReference type="Proteomes" id="UP000448908">
    <property type="component" value="Unassembled WGS sequence"/>
</dbReference>
<comment type="caution">
    <text evidence="13">The sequence shown here is derived from an EMBL/GenBank/DDBJ whole genome shotgun (WGS) entry which is preliminary data.</text>
</comment>
<keyword evidence="15" id="KW-1185">Reference proteome</keyword>
<comment type="subcellular location">
    <subcellularLocation>
        <location evidence="1">Membrane</location>
        <topology evidence="1">Multi-pass membrane protein</topology>
    </subcellularLocation>
</comment>
<accession>A0A354MK18</accession>
<keyword evidence="4" id="KW-0677">Repeat</keyword>
<dbReference type="PANTHER" id="PTHR43652">
    <property type="entry name" value="BASIC AMINO ACID ANTIPORTER YFCC-RELATED"/>
    <property type="match status" value="1"/>
</dbReference>
<feature type="transmembrane region" description="Helical" evidence="7">
    <location>
        <begin position="142"/>
        <end position="166"/>
    </location>
</feature>
<keyword evidence="3 7" id="KW-0812">Transmembrane</keyword>
<dbReference type="AlphaFoldDB" id="A0A354MK18"/>
<reference evidence="9" key="3">
    <citation type="submission" date="2022-01" db="EMBL/GenBank/DDBJ databases">
        <title>Novel bile acid biosynthetic pathways are enriched in the microbiome of centenarians.</title>
        <authorList>
            <person name="Sato Y."/>
            <person name="Atarashi K."/>
            <person name="Plichta R.D."/>
            <person name="Arai Y."/>
            <person name="Sasajima S."/>
            <person name="Kearney M.S."/>
            <person name="Suda W."/>
            <person name="Takeshita K."/>
            <person name="Sasaki T."/>
            <person name="Okamoto S."/>
            <person name="Skelly N.A."/>
            <person name="Okamura Y."/>
            <person name="Vlamakis H."/>
            <person name="Li Y."/>
            <person name="Tanoue T."/>
            <person name="Takei H."/>
            <person name="Nittono H."/>
            <person name="Narushima S."/>
            <person name="Irie J."/>
            <person name="Itoh H."/>
            <person name="Moriya K."/>
            <person name="Sugiura Y."/>
            <person name="Suematsu M."/>
            <person name="Moritoki N."/>
            <person name="Shibata S."/>
            <person name="Littman R.D."/>
            <person name="Fischbach A.M."/>
            <person name="Uwamino Y."/>
            <person name="Inoue T."/>
            <person name="Honda A."/>
            <person name="Hattori M."/>
            <person name="Murai T."/>
            <person name="Xavier J.R."/>
            <person name="Hirose N."/>
            <person name="Honda K."/>
        </authorList>
    </citation>
    <scope>NUCLEOTIDE SEQUENCE</scope>
    <source>
        <strain evidence="9">CE91-St3</strain>
    </source>
</reference>
<evidence type="ECO:0000313" key="9">
    <source>
        <dbReference type="EMBL" id="GKH71622.1"/>
    </source>
</evidence>
<evidence type="ECO:0000313" key="15">
    <source>
        <dbReference type="Proteomes" id="UP000434916"/>
    </source>
</evidence>
<dbReference type="SUPFAM" id="SSF116726">
    <property type="entry name" value="TrkA C-terminal domain-like"/>
    <property type="match status" value="1"/>
</dbReference>
<evidence type="ECO:0000313" key="14">
    <source>
        <dbReference type="Proteomes" id="UP000286260"/>
    </source>
</evidence>
<dbReference type="STRING" id="46503.ERS852463_00570"/>
<evidence type="ECO:0000256" key="4">
    <source>
        <dbReference type="ARBA" id="ARBA00022737"/>
    </source>
</evidence>
<evidence type="ECO:0000256" key="5">
    <source>
        <dbReference type="ARBA" id="ARBA00022989"/>
    </source>
</evidence>
<evidence type="ECO:0000259" key="8">
    <source>
        <dbReference type="PROSITE" id="PS51202"/>
    </source>
</evidence>
<feature type="domain" description="RCK C-terminal" evidence="8">
    <location>
        <begin position="210"/>
        <end position="295"/>
    </location>
</feature>
<feature type="transmembrane region" description="Helical" evidence="7">
    <location>
        <begin position="314"/>
        <end position="334"/>
    </location>
</feature>
<gene>
    <name evidence="9" type="ORF">CE91St3_14850</name>
    <name evidence="13" type="ORF">DW828_11600</name>
    <name evidence="10" type="ORF">GMD82_07600</name>
    <name evidence="11" type="ORF">GMD92_05645</name>
    <name evidence="12" type="ORF">GME02_01505</name>
</gene>
<feature type="transmembrane region" description="Helical" evidence="7">
    <location>
        <begin position="5"/>
        <end position="21"/>
    </location>
</feature>
<dbReference type="GO" id="GO:0005886">
    <property type="term" value="C:plasma membrane"/>
    <property type="evidence" value="ECO:0007669"/>
    <property type="project" value="TreeGrafter"/>
</dbReference>
<dbReference type="PROSITE" id="PS51202">
    <property type="entry name" value="RCK_C"/>
    <property type="match status" value="1"/>
</dbReference>
<organism evidence="13 14">
    <name type="scientific">Parabacteroides merdae</name>
    <dbReference type="NCBI Taxonomy" id="46503"/>
    <lineage>
        <taxon>Bacteria</taxon>
        <taxon>Pseudomonadati</taxon>
        <taxon>Bacteroidota</taxon>
        <taxon>Bacteroidia</taxon>
        <taxon>Bacteroidales</taxon>
        <taxon>Tannerellaceae</taxon>
        <taxon>Parabacteroides</taxon>
    </lineage>
</organism>
<evidence type="ECO:0000256" key="2">
    <source>
        <dbReference type="ARBA" id="ARBA00022448"/>
    </source>
</evidence>
<dbReference type="PANTHER" id="PTHR43652:SF2">
    <property type="entry name" value="BASIC AMINO ACID ANTIPORTER YFCC-RELATED"/>
    <property type="match status" value="1"/>
</dbReference>
<evidence type="ECO:0000313" key="16">
    <source>
        <dbReference type="Proteomes" id="UP000448908"/>
    </source>
</evidence>
<evidence type="ECO:0000256" key="6">
    <source>
        <dbReference type="ARBA" id="ARBA00023136"/>
    </source>
</evidence>
<dbReference type="GeneID" id="49205476"/>
<sequence length="517" mass="56744">MNFEIIFVLLALVGMIGALIWDGLRPGMVLLTVVVLFLCVGILTPKEMLEGFSNKGMITVGMLFLVSEGIRQSGALGQLIKKLLPEGKTTVFKAQLRMLPPVAFVSAFLNNTPVVVIFAPIIKRWAESVKLPATKFLIPLSYVTILGGICTLIGTSTNLVVHGMILDAGYEGFTMFELGRVGIFIALAGIIYLFVFSNKLLPDSRTDRYEEEEEDGNPGNLHRVEAVLGSRFPGINKTLGEFNFTRHYGAIVKEVKSGGQRFTRDLDKVTLHEGDTLVLWADDTFVPTWGESSVFLLLANGKDGTEPVSRKKRWLALGLLIFMIVGATIGELPVVKEAFPEIRLDMFFFVCITTIIMAWTKIFPPKKYTKYISWDILITIACAFAISKAMENSGFAALIARHIIGMSSSMGPYALLAIVFIITNIFTELITNNAAAALSFPIALSVATQLGVDPTPFFVVICMAASASFSTPIGYQTNLIVQGIGSYKFTDFVKIGLPLNLITFLISVFVIPMIWKF</sequence>
<dbReference type="InterPro" id="IPR031312">
    <property type="entry name" value="Na/sul_symport_CS"/>
</dbReference>
<evidence type="ECO:0000313" key="11">
    <source>
        <dbReference type="EMBL" id="MTU68564.1"/>
    </source>
</evidence>
<dbReference type="GO" id="GO:0008324">
    <property type="term" value="F:monoatomic cation transmembrane transporter activity"/>
    <property type="evidence" value="ECO:0007669"/>
    <property type="project" value="InterPro"/>
</dbReference>
<dbReference type="InterPro" id="IPR006037">
    <property type="entry name" value="RCK_C"/>
</dbReference>
<feature type="transmembrane region" description="Helical" evidence="7">
    <location>
        <begin position="178"/>
        <end position="196"/>
    </location>
</feature>
<dbReference type="Proteomes" id="UP000286260">
    <property type="component" value="Unassembled WGS sequence"/>
</dbReference>
<evidence type="ECO:0000313" key="13">
    <source>
        <dbReference type="EMBL" id="RHC84163.1"/>
    </source>
</evidence>
<evidence type="ECO:0000256" key="1">
    <source>
        <dbReference type="ARBA" id="ARBA00004141"/>
    </source>
</evidence>
<proteinExistence type="predicted"/>
<feature type="transmembrane region" description="Helical" evidence="7">
    <location>
        <begin position="346"/>
        <end position="364"/>
    </location>
</feature>
<dbReference type="InterPro" id="IPR051679">
    <property type="entry name" value="DASS-Related_Transporters"/>
</dbReference>
<dbReference type="InterPro" id="IPR036721">
    <property type="entry name" value="RCK_C_sf"/>
</dbReference>
<keyword evidence="2" id="KW-0813">Transport</keyword>
<protein>
    <submittedName>
        <fullName evidence="13">SLC13/DASS family transporter</fullName>
    </submittedName>
    <submittedName>
        <fullName evidence="9">Sodium:solute symporter</fullName>
    </submittedName>
    <submittedName>
        <fullName evidence="10">TRAP transporter large permease subunit</fullName>
    </submittedName>
</protein>
<dbReference type="EMBL" id="WNDD01000001">
    <property type="protein sequence ID" value="MTV00363.1"/>
    <property type="molecule type" value="Genomic_DNA"/>
</dbReference>
<dbReference type="EMBL" id="WNCN01000008">
    <property type="protein sequence ID" value="MTU39351.1"/>
    <property type="molecule type" value="Genomic_DNA"/>
</dbReference>
<evidence type="ECO:0000313" key="10">
    <source>
        <dbReference type="EMBL" id="MTU39351.1"/>
    </source>
</evidence>
<dbReference type="EMBL" id="BQNZ01000001">
    <property type="protein sequence ID" value="GKH71622.1"/>
    <property type="molecule type" value="Genomic_DNA"/>
</dbReference>
<reference evidence="13 14" key="1">
    <citation type="submission" date="2018-08" db="EMBL/GenBank/DDBJ databases">
        <title>A genome reference for cultivated species of the human gut microbiota.</title>
        <authorList>
            <person name="Zou Y."/>
            <person name="Xue W."/>
            <person name="Luo G."/>
        </authorList>
    </citation>
    <scope>NUCLEOTIDE SEQUENCE [LARGE SCALE GENOMIC DNA]</scope>
    <source>
        <strain evidence="13 14">AM34-17</strain>
    </source>
</reference>